<comment type="caution">
    <text evidence="2">The sequence shown here is derived from an EMBL/GenBank/DDBJ whole genome shotgun (WGS) entry which is preliminary data.</text>
</comment>
<keyword evidence="1" id="KW-1133">Transmembrane helix</keyword>
<evidence type="ECO:0008006" key="4">
    <source>
        <dbReference type="Google" id="ProtNLM"/>
    </source>
</evidence>
<protein>
    <recommendedName>
        <fullName evidence="4">DUF1056 family protein</fullName>
    </recommendedName>
</protein>
<dbReference type="Pfam" id="PF06341">
    <property type="entry name" value="DUF1056"/>
    <property type="match status" value="1"/>
</dbReference>
<reference evidence="2 3" key="1">
    <citation type="submission" date="2017-06" db="EMBL/GenBank/DDBJ databases">
        <authorList>
            <person name="Swanenburg J."/>
            <person name="Kort R."/>
        </authorList>
    </citation>
    <scope>NUCLEOTIDE SEQUENCE [LARGE SCALE GENOMIC DNA]</scope>
    <source>
        <strain evidence="2 3">RL05</strain>
    </source>
</reference>
<name>A0A4R6CTB8_9LACO</name>
<evidence type="ECO:0000313" key="2">
    <source>
        <dbReference type="EMBL" id="TDN31653.1"/>
    </source>
</evidence>
<sequence>MTIKLVKYIWKILDLLLYILGFGCIVGALFLWNLIAGWSGLGISLILTGLLIDLPSISQRGGD</sequence>
<proteinExistence type="predicted"/>
<feature type="transmembrane region" description="Helical" evidence="1">
    <location>
        <begin position="12"/>
        <end position="32"/>
    </location>
</feature>
<dbReference type="Proteomes" id="UP000295195">
    <property type="component" value="Unassembled WGS sequence"/>
</dbReference>
<keyword evidence="1" id="KW-0812">Transmembrane</keyword>
<dbReference type="InterPro" id="IPR009406">
    <property type="entry name" value="DUF1056"/>
</dbReference>
<dbReference type="RefSeq" id="WP_060464091.1">
    <property type="nucleotide sequence ID" value="NZ_JAKHFO010000007.1"/>
</dbReference>
<dbReference type="EMBL" id="NKLP01000099">
    <property type="protein sequence ID" value="TDN31653.1"/>
    <property type="molecule type" value="Genomic_DNA"/>
</dbReference>
<feature type="transmembrane region" description="Helical" evidence="1">
    <location>
        <begin position="38"/>
        <end position="57"/>
    </location>
</feature>
<accession>A0A4R6CTB8</accession>
<keyword evidence="1" id="KW-0472">Membrane</keyword>
<dbReference type="AlphaFoldDB" id="A0A4R6CTB8"/>
<evidence type="ECO:0000256" key="1">
    <source>
        <dbReference type="SAM" id="Phobius"/>
    </source>
</evidence>
<gene>
    <name evidence="2" type="ORF">CEE75_05585</name>
</gene>
<evidence type="ECO:0000313" key="3">
    <source>
        <dbReference type="Proteomes" id="UP000295195"/>
    </source>
</evidence>
<organism evidence="2 3">
    <name type="scientific">Lactobacillus crispatus</name>
    <dbReference type="NCBI Taxonomy" id="47770"/>
    <lineage>
        <taxon>Bacteria</taxon>
        <taxon>Bacillati</taxon>
        <taxon>Bacillota</taxon>
        <taxon>Bacilli</taxon>
        <taxon>Lactobacillales</taxon>
        <taxon>Lactobacillaceae</taxon>
        <taxon>Lactobacillus</taxon>
    </lineage>
</organism>